<feature type="chain" id="PRO_5021819611" description="Intersectin-EH binding protein Ibp1" evidence="1">
    <location>
        <begin position="31"/>
        <end position="168"/>
    </location>
</feature>
<name>A0A544VS28_9MYCO</name>
<accession>A0A544VS28</accession>
<dbReference type="PROSITE" id="PS51257">
    <property type="entry name" value="PROKAR_LIPOPROTEIN"/>
    <property type="match status" value="1"/>
</dbReference>
<dbReference type="RefSeq" id="WP_142555628.1">
    <property type="nucleotide sequence ID" value="NZ_VIFX01000059.1"/>
</dbReference>
<organism evidence="2 3">
    <name type="scientific">Mycolicibacterium hodleri</name>
    <dbReference type="NCBI Taxonomy" id="49897"/>
    <lineage>
        <taxon>Bacteria</taxon>
        <taxon>Bacillati</taxon>
        <taxon>Actinomycetota</taxon>
        <taxon>Actinomycetes</taxon>
        <taxon>Mycobacteriales</taxon>
        <taxon>Mycobacteriaceae</taxon>
        <taxon>Mycolicibacterium</taxon>
    </lineage>
</organism>
<evidence type="ECO:0000313" key="2">
    <source>
        <dbReference type="EMBL" id="TQR82808.1"/>
    </source>
</evidence>
<protein>
    <recommendedName>
        <fullName evidence="4">Intersectin-EH binding protein Ibp1</fullName>
    </recommendedName>
</protein>
<evidence type="ECO:0008006" key="4">
    <source>
        <dbReference type="Google" id="ProtNLM"/>
    </source>
</evidence>
<keyword evidence="1" id="KW-0732">Signal</keyword>
<sequence length="168" mass="15927">MISKFFAALVIAAAGLFAGLFAGVAAPASAACAPGLTSIPCTIAENVSTAPAATVISLSQAPGTLLGQGCAQPDKPNPSGNESNCGLPSITNLAGVGCPPDGGASTEPCGLPAAPGQFAGAVVGLPGQFAAGANQIATAPQTIAGALANAPGQFVRAITNGGTDPESE</sequence>
<dbReference type="EMBL" id="VIFX01000059">
    <property type="protein sequence ID" value="TQR82808.1"/>
    <property type="molecule type" value="Genomic_DNA"/>
</dbReference>
<dbReference type="Proteomes" id="UP000315759">
    <property type="component" value="Unassembled WGS sequence"/>
</dbReference>
<keyword evidence="3" id="KW-1185">Reference proteome</keyword>
<reference evidence="2 3" key="1">
    <citation type="submission" date="2018-10" db="EMBL/GenBank/DDBJ databases">
        <title>Draft genome of Mycobacterium hodleri strain B.</title>
        <authorList>
            <person name="Amande T.J."/>
            <person name="Mcgenity T.J."/>
        </authorList>
    </citation>
    <scope>NUCLEOTIDE SEQUENCE [LARGE SCALE GENOMIC DNA]</scope>
    <source>
        <strain evidence="2 3">B</strain>
    </source>
</reference>
<evidence type="ECO:0000313" key="3">
    <source>
        <dbReference type="Proteomes" id="UP000315759"/>
    </source>
</evidence>
<proteinExistence type="predicted"/>
<feature type="signal peptide" evidence="1">
    <location>
        <begin position="1"/>
        <end position="30"/>
    </location>
</feature>
<comment type="caution">
    <text evidence="2">The sequence shown here is derived from an EMBL/GenBank/DDBJ whole genome shotgun (WGS) entry which is preliminary data.</text>
</comment>
<evidence type="ECO:0000256" key="1">
    <source>
        <dbReference type="SAM" id="SignalP"/>
    </source>
</evidence>
<gene>
    <name evidence="2" type="ORF">D8S82_30265</name>
</gene>
<dbReference type="AlphaFoldDB" id="A0A544VS28"/>